<keyword evidence="1" id="KW-1133">Transmembrane helix</keyword>
<dbReference type="EMBL" id="RCDD01000005">
    <property type="protein sequence ID" value="RLK54895.1"/>
    <property type="molecule type" value="Genomic_DNA"/>
</dbReference>
<feature type="transmembrane region" description="Helical" evidence="1">
    <location>
        <begin position="35"/>
        <end position="56"/>
    </location>
</feature>
<sequence length="244" mass="25782">MPVAFARDDIAHNGIAHDKQQLTLGRTAVSPKGRLAALVVGIGLAAGIGIAAPALAAPNAPRAAPAGVTSTTYTYGFEGGDWEGWSPEDGGNTRGWWIDHTTARAHGGSQSLNYQLDGTWDNGTIWIEKAFTTTASTALPVTVTYWGWSPASGGPGSGYWLTTASIKGTDHDLGATASNPPWDNLGTWDITPEQYYGGWHQYTKSATVNTVASGNTVYVAIALHANFETTRDYLHFDDVSVTIG</sequence>
<dbReference type="Proteomes" id="UP000282454">
    <property type="component" value="Unassembled WGS sequence"/>
</dbReference>
<dbReference type="AlphaFoldDB" id="A0A421AYL8"/>
<gene>
    <name evidence="2" type="ORF">CLV68_5286</name>
</gene>
<dbReference type="RefSeq" id="WP_121393555.1">
    <property type="nucleotide sequence ID" value="NZ_RCDD01000005.1"/>
</dbReference>
<comment type="caution">
    <text evidence="2">The sequence shown here is derived from an EMBL/GenBank/DDBJ whole genome shotgun (WGS) entry which is preliminary data.</text>
</comment>
<evidence type="ECO:0000313" key="3">
    <source>
        <dbReference type="Proteomes" id="UP000282454"/>
    </source>
</evidence>
<keyword evidence="1" id="KW-0812">Transmembrane</keyword>
<proteinExistence type="predicted"/>
<evidence type="ECO:0000256" key="1">
    <source>
        <dbReference type="SAM" id="Phobius"/>
    </source>
</evidence>
<organism evidence="2 3">
    <name type="scientific">Actinokineospora cianjurensis</name>
    <dbReference type="NCBI Taxonomy" id="585224"/>
    <lineage>
        <taxon>Bacteria</taxon>
        <taxon>Bacillati</taxon>
        <taxon>Actinomycetota</taxon>
        <taxon>Actinomycetes</taxon>
        <taxon>Pseudonocardiales</taxon>
        <taxon>Pseudonocardiaceae</taxon>
        <taxon>Actinokineospora</taxon>
    </lineage>
</organism>
<name>A0A421AYL8_9PSEU</name>
<protein>
    <submittedName>
        <fullName evidence="2">Uncharacterized protein</fullName>
    </submittedName>
</protein>
<keyword evidence="1" id="KW-0472">Membrane</keyword>
<dbReference type="Gene3D" id="2.60.120.260">
    <property type="entry name" value="Galactose-binding domain-like"/>
    <property type="match status" value="1"/>
</dbReference>
<keyword evidence="3" id="KW-1185">Reference proteome</keyword>
<evidence type="ECO:0000313" key="2">
    <source>
        <dbReference type="EMBL" id="RLK54895.1"/>
    </source>
</evidence>
<reference evidence="2 3" key="1">
    <citation type="submission" date="2018-10" db="EMBL/GenBank/DDBJ databases">
        <title>Genomic Encyclopedia of Archaeal and Bacterial Type Strains, Phase II (KMG-II): from individual species to whole genera.</title>
        <authorList>
            <person name="Goeker M."/>
        </authorList>
    </citation>
    <scope>NUCLEOTIDE SEQUENCE [LARGE SCALE GENOMIC DNA]</scope>
    <source>
        <strain evidence="2 3">DSM 45657</strain>
    </source>
</reference>
<accession>A0A421AYL8</accession>